<proteinExistence type="predicted"/>
<comment type="caution">
    <text evidence="1">The sequence shown here is derived from an EMBL/GenBank/DDBJ whole genome shotgun (WGS) entry which is preliminary data.</text>
</comment>
<name>A0AAV3R576_LITER</name>
<dbReference type="SUPFAM" id="SSF56672">
    <property type="entry name" value="DNA/RNA polymerases"/>
    <property type="match status" value="1"/>
</dbReference>
<dbReference type="AlphaFoldDB" id="A0AAV3R576"/>
<gene>
    <name evidence="1" type="ORF">LIER_24652</name>
</gene>
<dbReference type="InterPro" id="IPR053134">
    <property type="entry name" value="RNA-dir_DNA_polymerase"/>
</dbReference>
<dbReference type="EMBL" id="BAABME010007220">
    <property type="protein sequence ID" value="GAA0170376.1"/>
    <property type="molecule type" value="Genomic_DNA"/>
</dbReference>
<dbReference type="Gene3D" id="3.10.10.10">
    <property type="entry name" value="HIV Type 1 Reverse Transcriptase, subunit A, domain 1"/>
    <property type="match status" value="1"/>
</dbReference>
<dbReference type="Proteomes" id="UP001454036">
    <property type="component" value="Unassembled WGS sequence"/>
</dbReference>
<dbReference type="InterPro" id="IPR043502">
    <property type="entry name" value="DNA/RNA_pol_sf"/>
</dbReference>
<sequence>MSGIETSVVLHKLHVDSIYVPIKQKKRIFNDEKNEAVRVEVELLLKVDAIRQLQFPECIANIVLVKNSNGTWTMCTDFTSLNKACPKDFYSLPCLARLTKCLI</sequence>
<evidence type="ECO:0000313" key="2">
    <source>
        <dbReference type="Proteomes" id="UP001454036"/>
    </source>
</evidence>
<accession>A0AAV3R576</accession>
<protein>
    <recommendedName>
        <fullName evidence="3">Transposon Ty3-I Gag-Pol polyprotein</fullName>
    </recommendedName>
</protein>
<keyword evidence="2" id="KW-1185">Reference proteome</keyword>
<reference evidence="1 2" key="1">
    <citation type="submission" date="2024-01" db="EMBL/GenBank/DDBJ databases">
        <title>The complete chloroplast genome sequence of Lithospermum erythrorhizon: insights into the phylogenetic relationship among Boraginaceae species and the maternal lineages of purple gromwells.</title>
        <authorList>
            <person name="Okada T."/>
            <person name="Watanabe K."/>
        </authorList>
    </citation>
    <scope>NUCLEOTIDE SEQUENCE [LARGE SCALE GENOMIC DNA]</scope>
</reference>
<organism evidence="1 2">
    <name type="scientific">Lithospermum erythrorhizon</name>
    <name type="common">Purple gromwell</name>
    <name type="synonym">Lithospermum officinale var. erythrorhizon</name>
    <dbReference type="NCBI Taxonomy" id="34254"/>
    <lineage>
        <taxon>Eukaryota</taxon>
        <taxon>Viridiplantae</taxon>
        <taxon>Streptophyta</taxon>
        <taxon>Embryophyta</taxon>
        <taxon>Tracheophyta</taxon>
        <taxon>Spermatophyta</taxon>
        <taxon>Magnoliopsida</taxon>
        <taxon>eudicotyledons</taxon>
        <taxon>Gunneridae</taxon>
        <taxon>Pentapetalae</taxon>
        <taxon>asterids</taxon>
        <taxon>lamiids</taxon>
        <taxon>Boraginales</taxon>
        <taxon>Boraginaceae</taxon>
        <taxon>Boraginoideae</taxon>
        <taxon>Lithospermeae</taxon>
        <taxon>Lithospermum</taxon>
    </lineage>
</organism>
<evidence type="ECO:0008006" key="3">
    <source>
        <dbReference type="Google" id="ProtNLM"/>
    </source>
</evidence>
<evidence type="ECO:0000313" key="1">
    <source>
        <dbReference type="EMBL" id="GAA0170376.1"/>
    </source>
</evidence>
<dbReference type="PANTHER" id="PTHR24559">
    <property type="entry name" value="TRANSPOSON TY3-I GAG-POL POLYPROTEIN"/>
    <property type="match status" value="1"/>
</dbReference>
<dbReference type="PANTHER" id="PTHR24559:SF444">
    <property type="entry name" value="REVERSE TRANSCRIPTASE DOMAIN-CONTAINING PROTEIN"/>
    <property type="match status" value="1"/>
</dbReference>